<organism evidence="8 9">
    <name type="scientific">Cytobacillus oceanisediminis 2691</name>
    <dbReference type="NCBI Taxonomy" id="1196031"/>
    <lineage>
        <taxon>Bacteria</taxon>
        <taxon>Bacillati</taxon>
        <taxon>Bacillota</taxon>
        <taxon>Bacilli</taxon>
        <taxon>Bacillales</taxon>
        <taxon>Bacillaceae</taxon>
        <taxon>Cytobacillus</taxon>
    </lineage>
</organism>
<name>A0A160MHL7_9BACI</name>
<dbReference type="SUPFAM" id="SSF53613">
    <property type="entry name" value="Ribokinase-like"/>
    <property type="match status" value="1"/>
</dbReference>
<dbReference type="KEGG" id="bon:A361_26590"/>
<evidence type="ECO:0000313" key="8">
    <source>
        <dbReference type="EMBL" id="AND42573.1"/>
    </source>
</evidence>
<dbReference type="STRING" id="1196031.A361_26590"/>
<feature type="domain" description="Carbohydrate kinase PfkB" evidence="7">
    <location>
        <begin position="1"/>
        <end position="301"/>
    </location>
</feature>
<dbReference type="Proteomes" id="UP000077856">
    <property type="component" value="Chromosome"/>
</dbReference>
<dbReference type="CDD" id="cd01167">
    <property type="entry name" value="bac_FRK"/>
    <property type="match status" value="1"/>
</dbReference>
<dbReference type="eggNOG" id="COG0524">
    <property type="taxonomic scope" value="Bacteria"/>
</dbReference>
<reference evidence="8 9" key="1">
    <citation type="submission" date="2016-04" db="EMBL/GenBank/DDBJ databases">
        <title>Complete genome sequence of Bacillus oceanisediminis strain 2691.</title>
        <authorList>
            <person name="Jeong H."/>
            <person name="Kim H.J."/>
            <person name="Lee D.-W."/>
        </authorList>
    </citation>
    <scope>NUCLEOTIDE SEQUENCE [LARGE SCALE GENOMIC DNA]</scope>
    <source>
        <strain evidence="8 9">2691</strain>
    </source>
</reference>
<protein>
    <submittedName>
        <fullName evidence="8">Fructokinase</fullName>
    </submittedName>
</protein>
<evidence type="ECO:0000313" key="9">
    <source>
        <dbReference type="Proteomes" id="UP000077856"/>
    </source>
</evidence>
<dbReference type="Pfam" id="PF00294">
    <property type="entry name" value="PfkB"/>
    <property type="match status" value="1"/>
</dbReference>
<evidence type="ECO:0000256" key="2">
    <source>
        <dbReference type="ARBA" id="ARBA00022679"/>
    </source>
</evidence>
<dbReference type="InterPro" id="IPR002173">
    <property type="entry name" value="Carboh/pur_kinase_PfkB_CS"/>
</dbReference>
<keyword evidence="5" id="KW-0067">ATP-binding</keyword>
<keyword evidence="4 6" id="KW-0418">Kinase</keyword>
<dbReference type="GO" id="GO:0006000">
    <property type="term" value="P:fructose metabolic process"/>
    <property type="evidence" value="ECO:0007669"/>
    <property type="project" value="UniProtKB-ARBA"/>
</dbReference>
<dbReference type="PROSITE" id="PS00583">
    <property type="entry name" value="PFKB_KINASES_1"/>
    <property type="match status" value="1"/>
</dbReference>
<proteinExistence type="inferred from homology"/>
<dbReference type="InterPro" id="IPR011611">
    <property type="entry name" value="PfkB_dom"/>
</dbReference>
<evidence type="ECO:0000256" key="6">
    <source>
        <dbReference type="RuleBase" id="RU003704"/>
    </source>
</evidence>
<dbReference type="AlphaFoldDB" id="A0A160MHL7"/>
<dbReference type="InterPro" id="IPR050306">
    <property type="entry name" value="PfkB_Carbo_kinase"/>
</dbReference>
<dbReference type="PANTHER" id="PTHR43085:SF1">
    <property type="entry name" value="PSEUDOURIDINE KINASE-RELATED"/>
    <property type="match status" value="1"/>
</dbReference>
<comment type="similarity">
    <text evidence="1 6">Belongs to the carbohydrate kinase PfkB family.</text>
</comment>
<dbReference type="EMBL" id="CP015506">
    <property type="protein sequence ID" value="AND42573.1"/>
    <property type="molecule type" value="Genomic_DNA"/>
</dbReference>
<sequence>MKGVLCLGEALIDFIPLDSDNSTYQKAPGGAPANVSVGVSKLGGKAAFIGKVGDDVLGRFLKDTLKGYGVHTQYMKLTDEARTGITFVTLEPSGERDFSFYINPSADSFLNKDEIDWSIFEKYKIFHFGSISLIHEPSRTAALQAVKRAREKNMLISYDPNLRLGLWGSEERAKAEIMATLPYADILKISEEELTFLTGCNDMEEGISRLPENQLTIVTLGSDGCIFRYKDEIGKVPALPYKVVDTTGAGDAFVSGLLYCINESPKALEEHSHDEMAFMIRFANVSGGLAVTRKGAMTGLPCLDEVQDILKKT</sequence>
<gene>
    <name evidence="8" type="ORF">A361_26590</name>
</gene>
<dbReference type="PANTHER" id="PTHR43085">
    <property type="entry name" value="HEXOKINASE FAMILY MEMBER"/>
    <property type="match status" value="1"/>
</dbReference>
<evidence type="ECO:0000256" key="4">
    <source>
        <dbReference type="ARBA" id="ARBA00022777"/>
    </source>
</evidence>
<dbReference type="RefSeq" id="WP_026041607.1">
    <property type="nucleotide sequence ID" value="NZ_CP015506.1"/>
</dbReference>
<dbReference type="InterPro" id="IPR029056">
    <property type="entry name" value="Ribokinase-like"/>
</dbReference>
<dbReference type="PROSITE" id="PS00584">
    <property type="entry name" value="PFKB_KINASES_2"/>
    <property type="match status" value="1"/>
</dbReference>
<keyword evidence="2 6" id="KW-0808">Transferase</keyword>
<evidence type="ECO:0000259" key="7">
    <source>
        <dbReference type="Pfam" id="PF00294"/>
    </source>
</evidence>
<accession>A0A160MHL7</accession>
<dbReference type="GO" id="GO:0005524">
    <property type="term" value="F:ATP binding"/>
    <property type="evidence" value="ECO:0007669"/>
    <property type="project" value="UniProtKB-KW"/>
</dbReference>
<dbReference type="PRINTS" id="PR00990">
    <property type="entry name" value="RIBOKINASE"/>
</dbReference>
<evidence type="ECO:0000256" key="3">
    <source>
        <dbReference type="ARBA" id="ARBA00022741"/>
    </source>
</evidence>
<dbReference type="Gene3D" id="3.40.1190.20">
    <property type="match status" value="1"/>
</dbReference>
<keyword evidence="3" id="KW-0547">Nucleotide-binding</keyword>
<dbReference type="GO" id="GO:0008865">
    <property type="term" value="F:fructokinase activity"/>
    <property type="evidence" value="ECO:0007669"/>
    <property type="project" value="UniProtKB-ARBA"/>
</dbReference>
<evidence type="ECO:0000256" key="1">
    <source>
        <dbReference type="ARBA" id="ARBA00010688"/>
    </source>
</evidence>
<dbReference type="NCBIfam" id="NF006957">
    <property type="entry name" value="PRK09434.1"/>
    <property type="match status" value="1"/>
</dbReference>
<evidence type="ECO:0000256" key="5">
    <source>
        <dbReference type="ARBA" id="ARBA00022840"/>
    </source>
</evidence>
<dbReference type="InterPro" id="IPR002139">
    <property type="entry name" value="Ribo/fructo_kinase"/>
</dbReference>